<evidence type="ECO:0000313" key="4">
    <source>
        <dbReference type="Proteomes" id="UP000051966"/>
    </source>
</evidence>
<dbReference type="InterPro" id="IPR051448">
    <property type="entry name" value="CdaR-like_regulators"/>
</dbReference>
<keyword evidence="4" id="KW-1185">Reference proteome</keyword>
<dbReference type="Proteomes" id="UP000051966">
    <property type="component" value="Unassembled WGS sequence"/>
</dbReference>
<dbReference type="EMBL" id="AZFY01000002">
    <property type="protein sequence ID" value="KRM13622.1"/>
    <property type="molecule type" value="Genomic_DNA"/>
</dbReference>
<dbReference type="Gene3D" id="1.10.10.2840">
    <property type="entry name" value="PucR C-terminal helix-turn-helix domain"/>
    <property type="match status" value="1"/>
</dbReference>
<dbReference type="InterPro" id="IPR042070">
    <property type="entry name" value="PucR_C-HTH_sf"/>
</dbReference>
<comment type="caution">
    <text evidence="3">The sequence shown here is derived from an EMBL/GenBank/DDBJ whole genome shotgun (WGS) entry which is preliminary data.</text>
</comment>
<evidence type="ECO:0000313" key="3">
    <source>
        <dbReference type="EMBL" id="KRM13622.1"/>
    </source>
</evidence>
<dbReference type="PANTHER" id="PTHR33744:SF1">
    <property type="entry name" value="DNA-BINDING TRANSCRIPTIONAL ACTIVATOR ADER"/>
    <property type="match status" value="1"/>
</dbReference>
<dbReference type="Pfam" id="PF13556">
    <property type="entry name" value="HTH_30"/>
    <property type="match status" value="1"/>
</dbReference>
<dbReference type="RefSeq" id="WP_056983457.1">
    <property type="nucleotide sequence ID" value="NZ_AZFY01000002.1"/>
</dbReference>
<evidence type="ECO:0008006" key="5">
    <source>
        <dbReference type="Google" id="ProtNLM"/>
    </source>
</evidence>
<dbReference type="PATRIC" id="fig|1423743.5.peg.2523"/>
<feature type="domain" description="PucR C-terminal helix-turn-helix" evidence="2">
    <location>
        <begin position="306"/>
        <end position="363"/>
    </location>
</feature>
<dbReference type="InterPro" id="IPR025736">
    <property type="entry name" value="PucR_C-HTH_dom"/>
</dbReference>
<dbReference type="Pfam" id="PF07905">
    <property type="entry name" value="PucR"/>
    <property type="match status" value="1"/>
</dbReference>
<proteinExistence type="predicted"/>
<sequence length="375" mass="42687">MIALFDLIRALPEKSCLPQTDADLTNYQVSEVMVMATPDVKEWLIPGELVLTSLFGLNANQQVKLITQLSQFGAAGLMIKTNSYLKEIPKRLTSLGQKLGLPIIKIQAITYRKIIDCFQHLKSEPIHLKESLFDPKAAHLLTNLLSGRGITKDQEVYLSNRHLTITTKLRLVTLLSSRQPVKKLQKLILAVQNRLPEVVMGLRGQYLYILVADRLDWRSLLNEVVAEFSHETFLISGADDLNHVRNLDKQVINMRAFVLAAGSQSRIVSFDELGINRLFIEEKTAWLAKTLTFPQLGTLQKQSPELFESLQSYFLYNQNVTQAAKALYIHPKSLRYRLRKIQTDLGINWHDADQLLWLHLSLKFLALTAKGFEID</sequence>
<dbReference type="OrthoDB" id="142218at2"/>
<evidence type="ECO:0000259" key="1">
    <source>
        <dbReference type="Pfam" id="PF07905"/>
    </source>
</evidence>
<evidence type="ECO:0000259" key="2">
    <source>
        <dbReference type="Pfam" id="PF13556"/>
    </source>
</evidence>
<name>A0A0R1WFF6_9LACO</name>
<dbReference type="AlphaFoldDB" id="A0A0R1WFF6"/>
<dbReference type="InterPro" id="IPR012914">
    <property type="entry name" value="PucR_dom"/>
</dbReference>
<reference evidence="3 4" key="1">
    <citation type="journal article" date="2015" name="Genome Announc.">
        <title>Expanding the biotechnology potential of lactobacilli through comparative genomics of 213 strains and associated genera.</title>
        <authorList>
            <person name="Sun Z."/>
            <person name="Harris H.M."/>
            <person name="McCann A."/>
            <person name="Guo C."/>
            <person name="Argimon S."/>
            <person name="Zhang W."/>
            <person name="Yang X."/>
            <person name="Jeffery I.B."/>
            <person name="Cooney J.C."/>
            <person name="Kagawa T.F."/>
            <person name="Liu W."/>
            <person name="Song Y."/>
            <person name="Salvetti E."/>
            <person name="Wrobel A."/>
            <person name="Rasinkangas P."/>
            <person name="Parkhill J."/>
            <person name="Rea M.C."/>
            <person name="O'Sullivan O."/>
            <person name="Ritari J."/>
            <person name="Douillard F.P."/>
            <person name="Paul Ross R."/>
            <person name="Yang R."/>
            <person name="Briner A.E."/>
            <person name="Felis G.E."/>
            <person name="de Vos W.M."/>
            <person name="Barrangou R."/>
            <person name="Klaenhammer T.R."/>
            <person name="Caufield P.W."/>
            <person name="Cui Y."/>
            <person name="Zhang H."/>
            <person name="O'Toole P.W."/>
        </authorList>
    </citation>
    <scope>NUCLEOTIDE SEQUENCE [LARGE SCALE GENOMIC DNA]</scope>
    <source>
        <strain evidence="3 4">DSM 18382</strain>
    </source>
</reference>
<feature type="domain" description="Purine catabolism PurC-like" evidence="1">
    <location>
        <begin position="23"/>
        <end position="114"/>
    </location>
</feature>
<protein>
    <recommendedName>
        <fullName evidence="5">PucR family transcriptional regulator</fullName>
    </recommendedName>
</protein>
<dbReference type="PANTHER" id="PTHR33744">
    <property type="entry name" value="CARBOHYDRATE DIACID REGULATOR"/>
    <property type="match status" value="1"/>
</dbReference>
<gene>
    <name evidence="3" type="ORF">FD41_GL002457</name>
</gene>
<organism evidence="3 4">
    <name type="scientific">Lentilactobacillus farraginis DSM 18382 = JCM 14108</name>
    <dbReference type="NCBI Taxonomy" id="1423743"/>
    <lineage>
        <taxon>Bacteria</taxon>
        <taxon>Bacillati</taxon>
        <taxon>Bacillota</taxon>
        <taxon>Bacilli</taxon>
        <taxon>Lactobacillales</taxon>
        <taxon>Lactobacillaceae</taxon>
        <taxon>Lentilactobacillus</taxon>
    </lineage>
</organism>
<accession>A0A0R1WFF6</accession>